<dbReference type="AlphaFoldDB" id="A0A024HVU5"/>
<reference evidence="4 5" key="2">
    <citation type="submission" date="2017-03" db="EMBL/GenBank/DDBJ databases">
        <authorList>
            <person name="Fouts D."/>
            <person name="Stalin M.J."/>
            <person name="Chen L."/>
            <person name="Wright M."/>
            <person name="Sutton G."/>
            <person name="Nguyen K."/>
            <person name="Vanduin D."/>
            <person name="Rojas L."/>
            <person name="Hujer A."/>
            <person name="Hujer K."/>
            <person name="Bonomo R."/>
            <person name="Kreiswirth B."/>
            <person name="Adams M."/>
        </authorList>
    </citation>
    <scope>NUCLEOTIDE SEQUENCE [LARGE SCALE GENOMIC DNA]</scope>
    <source>
        <strain evidence="4 5">39383</strain>
    </source>
</reference>
<evidence type="ECO:0000256" key="1">
    <source>
        <dbReference type="SAM" id="Phobius"/>
    </source>
</evidence>
<gene>
    <name evidence="4" type="ORF">B5L96_05535</name>
    <name evidence="2" type="ORF">KP64477b_00039</name>
    <name evidence="3" type="ORF">PENVA_0059</name>
</gene>
<geneLocation type="plasmid" evidence="3">
    <name>pENVA</name>
</geneLocation>
<keyword evidence="1" id="KW-0472">Membrane</keyword>
<keyword evidence="1" id="KW-0812">Transmembrane</keyword>
<accession>A0A024HVU5</accession>
<reference evidence="2" key="3">
    <citation type="submission" date="2017-05" db="EMBL/GenBank/DDBJ databases">
        <authorList>
            <person name="Song R."/>
            <person name="Chenine A.L."/>
            <person name="Ruprecht R.M."/>
        </authorList>
    </citation>
    <scope>NUCLEOTIDE SEQUENCE</scope>
    <source>
        <strain evidence="2">A64477</strain>
        <plasmid evidence="2">pKP64477b</plasmid>
    </source>
</reference>
<keyword evidence="3" id="KW-0614">Plasmid</keyword>
<dbReference type="EMBL" id="NDBK01000033">
    <property type="protein sequence ID" value="OVF76120.1"/>
    <property type="molecule type" value="Genomic_DNA"/>
</dbReference>
<geneLocation type="plasmid" evidence="2">
    <name>pKP64477b</name>
</geneLocation>
<sequence length="200" mass="21976">MTIMKVHYSPTDGIPLNSLYLKETSTTERSGSVLGGGISGDSVILGGGGYAGSEMQKTTRSSVFAPPDEVTAEPDNTKMVLRISCVIGVMFLLIIITLFSNAVVDIFDVNVSKTMSSFLEHAPFFIIGLSVICAFFVIGMTDHDYTPVLEEHKRNEARLSVYHRLRYVEADNIVFDPQSMKGCYAERKFIASLVESCITK</sequence>
<evidence type="ECO:0000313" key="4">
    <source>
        <dbReference type="EMBL" id="OVF76120.1"/>
    </source>
</evidence>
<dbReference type="Proteomes" id="UP000196447">
    <property type="component" value="Unassembled WGS sequence"/>
</dbReference>
<keyword evidence="1" id="KW-1133">Transmembrane helix</keyword>
<reference evidence="3" key="1">
    <citation type="journal article" date="2014" name="Antimicrob. Agents Chemother.">
        <title>IncH-Type Plasmid Harboring blaCTX-M-15, blaDHA-1, and qnrB4 Genes Recovered from Animal Isolates.</title>
        <authorList>
            <person name="Schluter A."/>
            <person name="Nordmann P."/>
            <person name="Bonnin R.A."/>
            <person name="Millemann Y."/>
            <person name="Eikmeyer F.G."/>
            <person name="Wibberg D."/>
            <person name="Puhler A."/>
            <person name="Poirel L."/>
        </authorList>
    </citation>
    <scope>NUCLEOTIDE SEQUENCE [LARGE SCALE GENOMIC DNA]</scope>
    <source>
        <strain evidence="3">Kp15</strain>
        <plasmid evidence="3">pENVA</plasmid>
    </source>
</reference>
<evidence type="ECO:0000313" key="3">
    <source>
        <dbReference type="EMBL" id="CDM79675.1"/>
    </source>
</evidence>
<protein>
    <submittedName>
        <fullName evidence="3">Uncharacterized protein</fullName>
    </submittedName>
</protein>
<evidence type="ECO:0000313" key="2">
    <source>
        <dbReference type="EMBL" id="ASF81367.1"/>
    </source>
</evidence>
<organism evidence="3">
    <name type="scientific">Klebsiella pneumoniae</name>
    <dbReference type="NCBI Taxonomy" id="573"/>
    <lineage>
        <taxon>Bacteria</taxon>
        <taxon>Pseudomonadati</taxon>
        <taxon>Pseudomonadota</taxon>
        <taxon>Gammaproteobacteria</taxon>
        <taxon>Enterobacterales</taxon>
        <taxon>Enterobacteriaceae</taxon>
        <taxon>Klebsiella/Raoultella group</taxon>
        <taxon>Klebsiella</taxon>
        <taxon>Klebsiella pneumoniae complex</taxon>
    </lineage>
</organism>
<proteinExistence type="predicted"/>
<dbReference type="EMBL" id="MF150122">
    <property type="protein sequence ID" value="ASF81367.1"/>
    <property type="molecule type" value="Genomic_DNA"/>
</dbReference>
<name>A0A024HVU5_KLEPN</name>
<feature type="transmembrane region" description="Helical" evidence="1">
    <location>
        <begin position="80"/>
        <end position="102"/>
    </location>
</feature>
<dbReference type="PATRIC" id="fig|573.1921.peg.5671"/>
<feature type="transmembrane region" description="Helical" evidence="1">
    <location>
        <begin position="122"/>
        <end position="140"/>
    </location>
</feature>
<dbReference type="EMBL" id="HG918041">
    <property type="protein sequence ID" value="CDM79675.1"/>
    <property type="molecule type" value="Genomic_DNA"/>
</dbReference>
<evidence type="ECO:0000313" key="5">
    <source>
        <dbReference type="Proteomes" id="UP000196447"/>
    </source>
</evidence>
<dbReference type="RefSeq" id="WP_004197614.1">
    <property type="nucleotide sequence ID" value="NZ_BAABZX010000033.1"/>
</dbReference>